<feature type="active site" description="Proton donor" evidence="2">
    <location>
        <position position="46"/>
    </location>
</feature>
<feature type="short sequence motif" description="HXTX 1" evidence="2">
    <location>
        <begin position="46"/>
        <end position="49"/>
    </location>
</feature>
<dbReference type="PANTHER" id="PTHR35561">
    <property type="entry name" value="RNA 2',3'-CYCLIC PHOSPHODIESTERASE"/>
    <property type="match status" value="1"/>
</dbReference>
<dbReference type="InterPro" id="IPR004175">
    <property type="entry name" value="RNA_CPDase"/>
</dbReference>
<dbReference type="EC" id="3.1.4.58" evidence="2"/>
<dbReference type="Gene3D" id="3.90.1140.10">
    <property type="entry name" value="Cyclic phosphodiesterase"/>
    <property type="match status" value="1"/>
</dbReference>
<evidence type="ECO:0000313" key="4">
    <source>
        <dbReference type="EMBL" id="KYG62044.1"/>
    </source>
</evidence>
<dbReference type="NCBIfam" id="TIGR02258">
    <property type="entry name" value="2_5_ligase"/>
    <property type="match status" value="1"/>
</dbReference>
<gene>
    <name evidence="4" type="ORF">AZI85_07530</name>
</gene>
<feature type="domain" description="Phosphoesterase HXTX" evidence="3">
    <location>
        <begin position="32"/>
        <end position="97"/>
    </location>
</feature>
<dbReference type="GO" id="GO:0008664">
    <property type="term" value="F:RNA 2',3'-cyclic 3'-phosphodiesterase activity"/>
    <property type="evidence" value="ECO:0007669"/>
    <property type="project" value="UniProtKB-EC"/>
</dbReference>
<comment type="catalytic activity">
    <reaction evidence="2">
        <text>a 3'-end 2',3'-cyclophospho-ribonucleotide-RNA + H2O = a 3'-end 2'-phospho-ribonucleotide-RNA + H(+)</text>
        <dbReference type="Rhea" id="RHEA:11828"/>
        <dbReference type="Rhea" id="RHEA-COMP:10464"/>
        <dbReference type="Rhea" id="RHEA-COMP:17353"/>
        <dbReference type="ChEBI" id="CHEBI:15377"/>
        <dbReference type="ChEBI" id="CHEBI:15378"/>
        <dbReference type="ChEBI" id="CHEBI:83064"/>
        <dbReference type="ChEBI" id="CHEBI:173113"/>
        <dbReference type="EC" id="3.1.4.58"/>
    </reaction>
</comment>
<dbReference type="EMBL" id="LUKF01000016">
    <property type="protein sequence ID" value="KYG62044.1"/>
    <property type="molecule type" value="Genomic_DNA"/>
</dbReference>
<evidence type="ECO:0000256" key="1">
    <source>
        <dbReference type="ARBA" id="ARBA00022801"/>
    </source>
</evidence>
<comment type="caution">
    <text evidence="4">The sequence shown here is derived from an EMBL/GenBank/DDBJ whole genome shotgun (WGS) entry which is preliminary data.</text>
</comment>
<protein>
    <recommendedName>
        <fullName evidence="2">RNA 2',3'-cyclic phosphodiesterase</fullName>
        <shortName evidence="2">RNA 2',3'-CPDase</shortName>
        <ecNumber evidence="2">3.1.4.58</ecNumber>
    </recommendedName>
</protein>
<dbReference type="AlphaFoldDB" id="A0A150WGF2"/>
<dbReference type="PANTHER" id="PTHR35561:SF1">
    <property type="entry name" value="RNA 2',3'-CYCLIC PHOSPHODIESTERASE"/>
    <property type="match status" value="1"/>
</dbReference>
<dbReference type="Proteomes" id="UP000075391">
    <property type="component" value="Unassembled WGS sequence"/>
</dbReference>
<evidence type="ECO:0000313" key="5">
    <source>
        <dbReference type="Proteomes" id="UP000075391"/>
    </source>
</evidence>
<feature type="domain" description="Phosphoesterase HXTX" evidence="3">
    <location>
        <begin position="105"/>
        <end position="175"/>
    </location>
</feature>
<dbReference type="OrthoDB" id="5291550at2"/>
<dbReference type="HAMAP" id="MF_01940">
    <property type="entry name" value="RNA_CPDase"/>
    <property type="match status" value="1"/>
</dbReference>
<comment type="function">
    <text evidence="2">Hydrolyzes RNA 2',3'-cyclic phosphodiester to an RNA 2'-phosphomonoester.</text>
</comment>
<evidence type="ECO:0000256" key="2">
    <source>
        <dbReference type="HAMAP-Rule" id="MF_01940"/>
    </source>
</evidence>
<dbReference type="Pfam" id="PF02834">
    <property type="entry name" value="LigT_PEase"/>
    <property type="match status" value="2"/>
</dbReference>
<organism evidence="4 5">
    <name type="scientific">Bdellovibrio bacteriovorus</name>
    <dbReference type="NCBI Taxonomy" id="959"/>
    <lineage>
        <taxon>Bacteria</taxon>
        <taxon>Pseudomonadati</taxon>
        <taxon>Bdellovibrionota</taxon>
        <taxon>Bdellovibrionia</taxon>
        <taxon>Bdellovibrionales</taxon>
        <taxon>Pseudobdellovibrionaceae</taxon>
        <taxon>Bdellovibrio</taxon>
    </lineage>
</organism>
<feature type="active site" description="Proton acceptor" evidence="2">
    <location>
        <position position="134"/>
    </location>
</feature>
<dbReference type="InterPro" id="IPR009097">
    <property type="entry name" value="Cyclic_Pdiesterase"/>
</dbReference>
<dbReference type="GO" id="GO:0016874">
    <property type="term" value="F:ligase activity"/>
    <property type="evidence" value="ECO:0007669"/>
    <property type="project" value="UniProtKB-KW"/>
</dbReference>
<name>A0A150WGF2_BDEBC</name>
<accession>A0A150WGF2</accession>
<dbReference type="SUPFAM" id="SSF55144">
    <property type="entry name" value="LigT-like"/>
    <property type="match status" value="1"/>
</dbReference>
<keyword evidence="4" id="KW-0436">Ligase</keyword>
<proteinExistence type="inferred from homology"/>
<comment type="similarity">
    <text evidence="2">Belongs to the 2H phosphoesterase superfamily. ThpR family.</text>
</comment>
<reference evidence="4 5" key="1">
    <citation type="submission" date="2016-03" db="EMBL/GenBank/DDBJ databases">
        <authorList>
            <person name="Ploux O."/>
        </authorList>
    </citation>
    <scope>NUCLEOTIDE SEQUENCE [LARGE SCALE GENOMIC DNA]</scope>
    <source>
        <strain evidence="4 5">BER2</strain>
    </source>
</reference>
<keyword evidence="1 2" id="KW-0378">Hydrolase</keyword>
<dbReference type="InterPro" id="IPR014051">
    <property type="entry name" value="Phosphoesterase_HXTX"/>
</dbReference>
<dbReference type="GO" id="GO:0004113">
    <property type="term" value="F:2',3'-cyclic-nucleotide 3'-phosphodiesterase activity"/>
    <property type="evidence" value="ECO:0007669"/>
    <property type="project" value="InterPro"/>
</dbReference>
<sequence length="205" mass="23775">MNRRLFFALNATDPLSESFLPTYKKLKINADRREINVKWVPVDNFHITVSFLGEQPEENIPALMDALKEVCTLFTPFDLKIEDMGAFSNEHDARVLWLGVQKKRYLGEFKYALDDLLLERGLIQHPDAREFKPHLTFGRLRNPRSVKDMISPFKRKSFGKIHVNEIVLYESKLQGVFPVYTPILRCPLTGEEKLVEEEAFPIIAP</sequence>
<feature type="short sequence motif" description="HXTX 2" evidence="2">
    <location>
        <begin position="134"/>
        <end position="137"/>
    </location>
</feature>
<dbReference type="RefSeq" id="WP_063244159.1">
    <property type="nucleotide sequence ID" value="NZ_CP168967.1"/>
</dbReference>
<evidence type="ECO:0000259" key="3">
    <source>
        <dbReference type="Pfam" id="PF02834"/>
    </source>
</evidence>